<dbReference type="InterPro" id="IPR013783">
    <property type="entry name" value="Ig-like_fold"/>
</dbReference>
<dbReference type="Gene3D" id="1.50.10.10">
    <property type="match status" value="1"/>
</dbReference>
<feature type="domain" description="Glycoside hydrolase family 9" evidence="7">
    <location>
        <begin position="139"/>
        <end position="536"/>
    </location>
</feature>
<evidence type="ECO:0000256" key="5">
    <source>
        <dbReference type="ARBA" id="ARBA00023326"/>
    </source>
</evidence>
<protein>
    <submittedName>
        <fullName evidence="9">Glycoside hydrolase family 9 protein</fullName>
    </submittedName>
</protein>
<dbReference type="GO" id="GO:0016787">
    <property type="term" value="F:hydrolase activity"/>
    <property type="evidence" value="ECO:0007669"/>
    <property type="project" value="UniProtKB-KW"/>
</dbReference>
<name>A0ABU9AWR8_9BACT</name>
<dbReference type="Pfam" id="PF00759">
    <property type="entry name" value="Glyco_hydro_9"/>
    <property type="match status" value="1"/>
</dbReference>
<evidence type="ECO:0000313" key="9">
    <source>
        <dbReference type="EMBL" id="MEK7952194.1"/>
    </source>
</evidence>
<dbReference type="CDD" id="cd02850">
    <property type="entry name" value="E_set_Cellulase_N"/>
    <property type="match status" value="1"/>
</dbReference>
<dbReference type="Gene3D" id="2.60.40.10">
    <property type="entry name" value="Immunoglobulins"/>
    <property type="match status" value="1"/>
</dbReference>
<evidence type="ECO:0000256" key="3">
    <source>
        <dbReference type="ARBA" id="ARBA00023277"/>
    </source>
</evidence>
<evidence type="ECO:0000259" key="7">
    <source>
        <dbReference type="Pfam" id="PF00759"/>
    </source>
</evidence>
<feature type="signal peptide" evidence="6">
    <location>
        <begin position="1"/>
        <end position="20"/>
    </location>
</feature>
<dbReference type="SUPFAM" id="SSF81296">
    <property type="entry name" value="E set domains"/>
    <property type="match status" value="1"/>
</dbReference>
<keyword evidence="5" id="KW-0624">Polysaccharide degradation</keyword>
<sequence length="589" mass="65425">MRLYASTLLGILLISHTLAADEKEPRSTVEPVAIHANQVVYDQKAPKVAVVEAAEPFAEGARFRIVGEKGKVFEGPLAGGVKCEDWFAGRNFYRVDFSVLTEVGKFHIEIEDKSKSWRSADFEVGEQALAKLAIPAVTGFFKHQRADSKEELEADKQLLLHGSDKRVDLRGGWCDASGDVSKYFSHLAYTHYMCPQQTPMVVWSMVNTLETAGPLLEKIGAKDALQEEALYGAEYLLRSLSPEGYFYMTVFSYFKKDAAERRVVGLLADSKTTNDYQCAFRDGGGMGIAALARVSKWKKDAGYLEAAERAFAHLQVNNLKYADDHKENIIDDHCALMAATELWIATDKPEYRDAARDRAGKLIKRQSPDGYFIADGGKRPYWHASDAGLPVLALIRYLDKETDSGACEQALAAIRGFLDYQLRVTGKTANPFGYARQSFLFRNEVKDGFFIPHENESGWWWQGENARLSSLAAAAITGGRLVYPDKAAPYGVKPELGRFAADQVAWILGGNPYDVCFMYQYGKTNVPYMKAMFGHGSGRGGISNGATGKNADGSGIEFHFHANGNEWRWTEQWIPHSAWFLQAVTAMSN</sequence>
<dbReference type="InterPro" id="IPR004197">
    <property type="entry name" value="Cellulase_Ig-like"/>
</dbReference>
<keyword evidence="10" id="KW-1185">Reference proteome</keyword>
<dbReference type="InterPro" id="IPR001701">
    <property type="entry name" value="Glyco_hydro_9"/>
</dbReference>
<dbReference type="SUPFAM" id="SSF48208">
    <property type="entry name" value="Six-hairpin glycosidases"/>
    <property type="match status" value="1"/>
</dbReference>
<evidence type="ECO:0000256" key="4">
    <source>
        <dbReference type="ARBA" id="ARBA00023295"/>
    </source>
</evidence>
<keyword evidence="2 9" id="KW-0378">Hydrolase</keyword>
<dbReference type="InterPro" id="IPR014756">
    <property type="entry name" value="Ig_E-set"/>
</dbReference>
<dbReference type="EMBL" id="JBBUKT010000006">
    <property type="protein sequence ID" value="MEK7952194.1"/>
    <property type="molecule type" value="Genomic_DNA"/>
</dbReference>
<dbReference type="Proteomes" id="UP001371305">
    <property type="component" value="Unassembled WGS sequence"/>
</dbReference>
<feature type="domain" description="Cellulase Ig-like" evidence="8">
    <location>
        <begin position="33"/>
        <end position="113"/>
    </location>
</feature>
<dbReference type="Pfam" id="PF02927">
    <property type="entry name" value="CelD_N"/>
    <property type="match status" value="1"/>
</dbReference>
<organism evidence="9 10">
    <name type="scientific">Luteolibacter soli</name>
    <dbReference type="NCBI Taxonomy" id="3135280"/>
    <lineage>
        <taxon>Bacteria</taxon>
        <taxon>Pseudomonadati</taxon>
        <taxon>Verrucomicrobiota</taxon>
        <taxon>Verrucomicrobiia</taxon>
        <taxon>Verrucomicrobiales</taxon>
        <taxon>Verrucomicrobiaceae</taxon>
        <taxon>Luteolibacter</taxon>
    </lineage>
</organism>
<comment type="similarity">
    <text evidence="1">Belongs to the glycosyl hydrolase 9 (cellulase E) family.</text>
</comment>
<reference evidence="9 10" key="1">
    <citation type="submission" date="2024-04" db="EMBL/GenBank/DDBJ databases">
        <title>Luteolibacter sp. isolated from soil.</title>
        <authorList>
            <person name="An J."/>
        </authorList>
    </citation>
    <scope>NUCLEOTIDE SEQUENCE [LARGE SCALE GENOMIC DNA]</scope>
    <source>
        <strain evidence="9 10">Y139</strain>
    </source>
</reference>
<feature type="chain" id="PRO_5046946034" evidence="6">
    <location>
        <begin position="21"/>
        <end position="589"/>
    </location>
</feature>
<evidence type="ECO:0000259" key="8">
    <source>
        <dbReference type="Pfam" id="PF02927"/>
    </source>
</evidence>
<dbReference type="InterPro" id="IPR012341">
    <property type="entry name" value="6hp_glycosidase-like_sf"/>
</dbReference>
<comment type="caution">
    <text evidence="9">The sequence shown here is derived from an EMBL/GenBank/DDBJ whole genome shotgun (WGS) entry which is preliminary data.</text>
</comment>
<keyword evidence="6" id="KW-0732">Signal</keyword>
<accession>A0ABU9AWR8</accession>
<evidence type="ECO:0000313" key="10">
    <source>
        <dbReference type="Proteomes" id="UP001371305"/>
    </source>
</evidence>
<dbReference type="RefSeq" id="WP_341405952.1">
    <property type="nucleotide sequence ID" value="NZ_JBBUKT010000006.1"/>
</dbReference>
<dbReference type="PANTHER" id="PTHR22298">
    <property type="entry name" value="ENDO-1,4-BETA-GLUCANASE"/>
    <property type="match status" value="1"/>
</dbReference>
<keyword evidence="4" id="KW-0326">Glycosidase</keyword>
<proteinExistence type="inferred from homology"/>
<dbReference type="InterPro" id="IPR008928">
    <property type="entry name" value="6-hairpin_glycosidase_sf"/>
</dbReference>
<evidence type="ECO:0000256" key="6">
    <source>
        <dbReference type="SAM" id="SignalP"/>
    </source>
</evidence>
<evidence type="ECO:0000256" key="2">
    <source>
        <dbReference type="ARBA" id="ARBA00022801"/>
    </source>
</evidence>
<gene>
    <name evidence="9" type="ORF">WKV53_16910</name>
</gene>
<keyword evidence="3" id="KW-0119">Carbohydrate metabolism</keyword>
<evidence type="ECO:0000256" key="1">
    <source>
        <dbReference type="ARBA" id="ARBA00007072"/>
    </source>
</evidence>